<dbReference type="GO" id="GO:0003677">
    <property type="term" value="F:DNA binding"/>
    <property type="evidence" value="ECO:0007669"/>
    <property type="project" value="InterPro"/>
</dbReference>
<organism evidence="4 5">
    <name type="scientific">Streptomyces spinoverrucosus</name>
    <dbReference type="NCBI Taxonomy" id="284043"/>
    <lineage>
        <taxon>Bacteria</taxon>
        <taxon>Bacillati</taxon>
        <taxon>Actinomycetota</taxon>
        <taxon>Actinomycetes</taxon>
        <taxon>Kitasatosporales</taxon>
        <taxon>Streptomycetaceae</taxon>
        <taxon>Streptomyces</taxon>
    </lineage>
</organism>
<reference evidence="4 5" key="1">
    <citation type="submission" date="2019-06" db="EMBL/GenBank/DDBJ databases">
        <title>Whole genome shotgun sequence of Streptomyces spinoverrucosus NBRC 14228.</title>
        <authorList>
            <person name="Hosoyama A."/>
            <person name="Uohara A."/>
            <person name="Ohji S."/>
            <person name="Ichikawa N."/>
        </authorList>
    </citation>
    <scope>NUCLEOTIDE SEQUENCE [LARGE SCALE GENOMIC DNA]</scope>
    <source>
        <strain evidence="4 5">NBRC 14228</strain>
    </source>
</reference>
<accession>A0A4Y3VRW0</accession>
<feature type="transmembrane region" description="Helical" evidence="2">
    <location>
        <begin position="6"/>
        <end position="30"/>
    </location>
</feature>
<evidence type="ECO:0000313" key="4">
    <source>
        <dbReference type="EMBL" id="GEC08765.1"/>
    </source>
</evidence>
<comment type="caution">
    <text evidence="4">The sequence shown here is derived from an EMBL/GenBank/DDBJ whole genome shotgun (WGS) entry which is preliminary data.</text>
</comment>
<keyword evidence="2" id="KW-0812">Transmembrane</keyword>
<keyword evidence="1" id="KW-0067">ATP-binding</keyword>
<feature type="domain" description="FtsK" evidence="3">
    <location>
        <begin position="180"/>
        <end position="378"/>
    </location>
</feature>
<proteinExistence type="predicted"/>
<keyword evidence="2" id="KW-0472">Membrane</keyword>
<name>A0A4Y3VRW0_9ACTN</name>
<keyword evidence="2" id="KW-1133">Transmembrane helix</keyword>
<evidence type="ECO:0000256" key="2">
    <source>
        <dbReference type="SAM" id="Phobius"/>
    </source>
</evidence>
<dbReference type="RefSeq" id="WP_141313471.1">
    <property type="nucleotide sequence ID" value="NZ_BJND01000057.1"/>
</dbReference>
<dbReference type="EMBL" id="BJND01000057">
    <property type="protein sequence ID" value="GEC08765.1"/>
    <property type="molecule type" value="Genomic_DNA"/>
</dbReference>
<keyword evidence="5" id="KW-1185">Reference proteome</keyword>
<evidence type="ECO:0000259" key="3">
    <source>
        <dbReference type="PROSITE" id="PS50901"/>
    </source>
</evidence>
<dbReference type="AlphaFoldDB" id="A0A4Y3VRW0"/>
<keyword evidence="1" id="KW-0547">Nucleotide-binding</keyword>
<dbReference type="Gene3D" id="3.40.50.300">
    <property type="entry name" value="P-loop containing nucleotide triphosphate hydrolases"/>
    <property type="match status" value="1"/>
</dbReference>
<feature type="binding site" evidence="1">
    <location>
        <begin position="197"/>
        <end position="204"/>
    </location>
    <ligand>
        <name>ATP</name>
        <dbReference type="ChEBI" id="CHEBI:30616"/>
    </ligand>
</feature>
<dbReference type="PROSITE" id="PS50901">
    <property type="entry name" value="FTSK"/>
    <property type="match status" value="1"/>
</dbReference>
<evidence type="ECO:0000256" key="1">
    <source>
        <dbReference type="PROSITE-ProRule" id="PRU00289"/>
    </source>
</evidence>
<gene>
    <name evidence="4" type="ORF">SSP24_64200</name>
</gene>
<dbReference type="GO" id="GO:0005524">
    <property type="term" value="F:ATP binding"/>
    <property type="evidence" value="ECO:0007669"/>
    <property type="project" value="UniProtKB-UniRule"/>
</dbReference>
<dbReference type="SUPFAM" id="SSF52540">
    <property type="entry name" value="P-loop containing nucleoside triphosphate hydrolases"/>
    <property type="match status" value="1"/>
</dbReference>
<dbReference type="InterPro" id="IPR027417">
    <property type="entry name" value="P-loop_NTPase"/>
</dbReference>
<dbReference type="Pfam" id="PF01580">
    <property type="entry name" value="FtsK_SpoIIIE"/>
    <property type="match status" value="1"/>
</dbReference>
<protein>
    <recommendedName>
        <fullName evidence="3">FtsK domain-containing protein</fullName>
    </recommendedName>
</protein>
<sequence>MSVQEVFGLAPLVALLGLVVFAMWAVVWVVRYVRADAMTRQSIRQAVRVRWGWKRLAQMLKLCATDKMPTALASLANTDGKPVKPRVLVPALKVTHDAYGVIARATCLPGVGLAEFQKAAPYLADAWRMTRVSALPGDKPGQVMLRGVRVDPLITPTVHVPSGRPPAEYATWDLGVDEFGMPVFVPLKEVPGVAIGGLPGFGKTSCVNRLVCDWAPSPAVQFVFFDGKVSHAHEGDYADLVQRAFAFCGDDLEEANKLLKELVELRRARSASIRKVLGKKNMWHVGPSADWPLIVIVIDEAHTYFRDHKGSDTATKRLAAFAAENARLTEDLVKKGRSVGFLTLLTTQKTTGDAIPTFIRDVCPVGLSFAQKTADAAVAALGDDIREWPDASPVLLQDPAYVGVAVMSQHGRLGFIRIRTPYVADEDAARVAEATAHLVHHPARLLENLTGRTVVDLTKDDPEPPAMAA</sequence>
<dbReference type="InterPro" id="IPR002543">
    <property type="entry name" value="FtsK_dom"/>
</dbReference>
<dbReference type="Proteomes" id="UP000317881">
    <property type="component" value="Unassembled WGS sequence"/>
</dbReference>
<dbReference type="OrthoDB" id="3315716at2"/>
<evidence type="ECO:0000313" key="5">
    <source>
        <dbReference type="Proteomes" id="UP000317881"/>
    </source>
</evidence>